<reference evidence="1 2" key="1">
    <citation type="submission" date="2024-11" db="EMBL/GenBank/DDBJ databases">
        <title>First Report of Moraxella oculi in Brazil in an Infectious Bovine Keratoconjunctivitis Outbreak.</title>
        <authorList>
            <person name="Carvalho C.V."/>
            <person name="Domingues R."/>
            <person name="Coutinho C."/>
            <person name="Honorio N.T.B.S."/>
            <person name="Faza D.R.L.R."/>
            <person name="Carvalho W.A."/>
            <person name="Machado A.B.F."/>
            <person name="Martins M.F."/>
            <person name="Gaspar E.B."/>
        </authorList>
    </citation>
    <scope>NUCLEOTIDE SEQUENCE [LARGE SCALE GENOMIC DNA]</scope>
    <source>
        <strain evidence="1 2">2117LE</strain>
    </source>
</reference>
<dbReference type="InterPro" id="IPR036412">
    <property type="entry name" value="HAD-like_sf"/>
</dbReference>
<protein>
    <submittedName>
        <fullName evidence="1">Cof-type HAD-IIB family hydrolase</fullName>
    </submittedName>
</protein>
<keyword evidence="2" id="KW-1185">Reference proteome</keyword>
<dbReference type="Proteomes" id="UP001624684">
    <property type="component" value="Unassembled WGS sequence"/>
</dbReference>
<dbReference type="NCBIfam" id="TIGR00099">
    <property type="entry name" value="Cof-subfamily"/>
    <property type="match status" value="1"/>
</dbReference>
<keyword evidence="1" id="KW-0378">Hydrolase</keyword>
<gene>
    <name evidence="1" type="ORF">ACJHVH_02920</name>
</gene>
<sequence length="262" mass="29128">MINRPKIIFFDIDDTLYIKSENRILDSTKIALKQLKEQNIIIAIATGRGIGVFPSCVHELVKEIGIEIFVTINGQYNEYRGQVLVDFPLTPTQILQATEQLIGGNIAYGYMTKDEIIGFNQNNHMACALTSLNIPYRIADDFDMSTPIYQILAFYENNKTANIRLNHTLKTFRWHLSGVDILDKDGSKARGIRSVLDKLGLNMADAWAFGDGFNDIEMLSSVGFGVAMGNAPNAVKAVADHICPNHTDDGIYQGLKDLGLIQ</sequence>
<proteinExistence type="predicted"/>
<dbReference type="Gene3D" id="3.30.1240.10">
    <property type="match status" value="1"/>
</dbReference>
<dbReference type="InterPro" id="IPR000150">
    <property type="entry name" value="Cof"/>
</dbReference>
<dbReference type="Gene3D" id="3.40.50.1000">
    <property type="entry name" value="HAD superfamily/HAD-like"/>
    <property type="match status" value="1"/>
</dbReference>
<dbReference type="SFLD" id="SFLDS00003">
    <property type="entry name" value="Haloacid_Dehalogenase"/>
    <property type="match status" value="1"/>
</dbReference>
<organism evidence="1 2">
    <name type="scientific">Moraxella oculi</name>
    <dbReference type="NCBI Taxonomy" id="2940516"/>
    <lineage>
        <taxon>Bacteria</taxon>
        <taxon>Pseudomonadati</taxon>
        <taxon>Pseudomonadota</taxon>
        <taxon>Gammaproteobacteria</taxon>
        <taxon>Moraxellales</taxon>
        <taxon>Moraxellaceae</taxon>
        <taxon>Moraxella</taxon>
    </lineage>
</organism>
<dbReference type="PROSITE" id="PS01229">
    <property type="entry name" value="COF_2"/>
    <property type="match status" value="1"/>
</dbReference>
<dbReference type="GO" id="GO:0016787">
    <property type="term" value="F:hydrolase activity"/>
    <property type="evidence" value="ECO:0007669"/>
    <property type="project" value="UniProtKB-KW"/>
</dbReference>
<dbReference type="EMBL" id="JBJJXE010000003">
    <property type="protein sequence ID" value="MFL1731956.1"/>
    <property type="molecule type" value="Genomic_DNA"/>
</dbReference>
<dbReference type="PANTHER" id="PTHR10000:SF25">
    <property type="entry name" value="PHOSPHATASE YKRA-RELATED"/>
    <property type="match status" value="1"/>
</dbReference>
<evidence type="ECO:0000313" key="1">
    <source>
        <dbReference type="EMBL" id="MFL1731956.1"/>
    </source>
</evidence>
<accession>A0ABW8U4L6</accession>
<name>A0ABW8U4L6_9GAMM</name>
<dbReference type="SFLD" id="SFLDG01140">
    <property type="entry name" value="C2.B:_Phosphomannomutase_and_P"/>
    <property type="match status" value="1"/>
</dbReference>
<evidence type="ECO:0000313" key="2">
    <source>
        <dbReference type="Proteomes" id="UP001624684"/>
    </source>
</evidence>
<dbReference type="RefSeq" id="WP_407068708.1">
    <property type="nucleotide sequence ID" value="NZ_JBJJXE010000003.1"/>
</dbReference>
<dbReference type="SUPFAM" id="SSF56784">
    <property type="entry name" value="HAD-like"/>
    <property type="match status" value="1"/>
</dbReference>
<comment type="caution">
    <text evidence="1">The sequence shown here is derived from an EMBL/GenBank/DDBJ whole genome shotgun (WGS) entry which is preliminary data.</text>
</comment>
<dbReference type="Pfam" id="PF08282">
    <property type="entry name" value="Hydrolase_3"/>
    <property type="match status" value="1"/>
</dbReference>
<dbReference type="InterPro" id="IPR023214">
    <property type="entry name" value="HAD_sf"/>
</dbReference>
<dbReference type="PANTHER" id="PTHR10000">
    <property type="entry name" value="PHOSPHOSERINE PHOSPHATASE"/>
    <property type="match status" value="1"/>
</dbReference>